<dbReference type="GO" id="GO:0030991">
    <property type="term" value="C:intraciliary transport particle A"/>
    <property type="evidence" value="ECO:0007669"/>
    <property type="project" value="TreeGrafter"/>
</dbReference>
<dbReference type="InterPro" id="IPR057411">
    <property type="entry name" value="TPR_IFT122"/>
</dbReference>
<feature type="region of interest" description="Disordered" evidence="4">
    <location>
        <begin position="418"/>
        <end position="450"/>
    </location>
</feature>
<dbReference type="Gene3D" id="1.25.40.470">
    <property type="match status" value="1"/>
</dbReference>
<keyword evidence="2" id="KW-0677">Repeat</keyword>
<dbReference type="GO" id="GO:0061512">
    <property type="term" value="P:protein localization to cilium"/>
    <property type="evidence" value="ECO:0007669"/>
    <property type="project" value="TreeGrafter"/>
</dbReference>
<keyword evidence="1" id="KW-0853">WD repeat</keyword>
<evidence type="ECO:0000259" key="5">
    <source>
        <dbReference type="Pfam" id="PF25295"/>
    </source>
</evidence>
<reference evidence="6" key="1">
    <citation type="submission" date="2021-02" db="EMBL/GenBank/DDBJ databases">
        <authorList>
            <person name="Dougan E. K."/>
            <person name="Rhodes N."/>
            <person name="Thang M."/>
            <person name="Chan C."/>
        </authorList>
    </citation>
    <scope>NUCLEOTIDE SEQUENCE</scope>
</reference>
<name>A0A812V5J8_9DINO</name>
<evidence type="ECO:0000256" key="3">
    <source>
        <dbReference type="SAM" id="Coils"/>
    </source>
</evidence>
<feature type="domain" description="Intraflagellar transport protein 122 homolog TPR" evidence="5">
    <location>
        <begin position="8"/>
        <end position="133"/>
    </location>
</feature>
<dbReference type="InterPro" id="IPR039857">
    <property type="entry name" value="Ift122/121"/>
</dbReference>
<dbReference type="AlphaFoldDB" id="A0A812V5J8"/>
<evidence type="ECO:0000256" key="1">
    <source>
        <dbReference type="ARBA" id="ARBA00022574"/>
    </source>
</evidence>
<dbReference type="Proteomes" id="UP000604046">
    <property type="component" value="Unassembled WGS sequence"/>
</dbReference>
<dbReference type="EMBL" id="CAJNDS010002790">
    <property type="protein sequence ID" value="CAE7598308.1"/>
    <property type="molecule type" value="Genomic_DNA"/>
</dbReference>
<dbReference type="PANTHER" id="PTHR12764">
    <property type="entry name" value="WD REPEAT DOMAIN-RELATED"/>
    <property type="match status" value="1"/>
</dbReference>
<dbReference type="PANTHER" id="PTHR12764:SF4">
    <property type="entry name" value="INTRAFLAGELLAR TRANSPORT PROTEIN 122 HOMOLOG"/>
    <property type="match status" value="1"/>
</dbReference>
<proteinExistence type="predicted"/>
<evidence type="ECO:0000256" key="4">
    <source>
        <dbReference type="SAM" id="MobiDB-lite"/>
    </source>
</evidence>
<feature type="compositionally biased region" description="Pro residues" evidence="4">
    <location>
        <begin position="169"/>
        <end position="180"/>
    </location>
</feature>
<dbReference type="Gene3D" id="1.20.920.60">
    <property type="match status" value="1"/>
</dbReference>
<evidence type="ECO:0000256" key="2">
    <source>
        <dbReference type="ARBA" id="ARBA00022737"/>
    </source>
</evidence>
<dbReference type="GO" id="GO:1905515">
    <property type="term" value="P:non-motile cilium assembly"/>
    <property type="evidence" value="ECO:0007669"/>
    <property type="project" value="TreeGrafter"/>
</dbReference>
<dbReference type="GO" id="GO:0035721">
    <property type="term" value="P:intraciliary retrograde transport"/>
    <property type="evidence" value="ECO:0007669"/>
    <property type="project" value="TreeGrafter"/>
</dbReference>
<evidence type="ECO:0000313" key="7">
    <source>
        <dbReference type="Proteomes" id="UP000604046"/>
    </source>
</evidence>
<evidence type="ECO:0000313" key="6">
    <source>
        <dbReference type="EMBL" id="CAE7598308.1"/>
    </source>
</evidence>
<keyword evidence="7" id="KW-1185">Reference proteome</keyword>
<feature type="coiled-coil region" evidence="3">
    <location>
        <begin position="275"/>
        <end position="309"/>
    </location>
</feature>
<keyword evidence="3" id="KW-0175">Coiled coil</keyword>
<gene>
    <name evidence="6" type="primary">Ift122</name>
    <name evidence="6" type="ORF">SNAT2548_LOCUS34042</name>
</gene>
<dbReference type="GO" id="GO:0097730">
    <property type="term" value="C:non-motile cilium"/>
    <property type="evidence" value="ECO:0007669"/>
    <property type="project" value="TreeGrafter"/>
</dbReference>
<dbReference type="OrthoDB" id="10255582at2759"/>
<dbReference type="Pfam" id="PF25295">
    <property type="entry name" value="TPR_IFT122"/>
    <property type="match status" value="1"/>
</dbReference>
<organism evidence="6 7">
    <name type="scientific">Symbiodinium natans</name>
    <dbReference type="NCBI Taxonomy" id="878477"/>
    <lineage>
        <taxon>Eukaryota</taxon>
        <taxon>Sar</taxon>
        <taxon>Alveolata</taxon>
        <taxon>Dinophyceae</taxon>
        <taxon>Suessiales</taxon>
        <taxon>Symbiodiniaceae</taxon>
        <taxon>Symbiodinium</taxon>
    </lineage>
</organism>
<protein>
    <submittedName>
        <fullName evidence="6">Ift122 protein</fullName>
    </submittedName>
</protein>
<accession>A0A812V5J8</accession>
<feature type="region of interest" description="Disordered" evidence="4">
    <location>
        <begin position="137"/>
        <end position="185"/>
    </location>
</feature>
<comment type="caution">
    <text evidence="6">The sequence shown here is derived from an EMBL/GenBank/DDBJ whole genome shotgun (WGS) entry which is preliminary data.</text>
</comment>
<sequence length="589" mass="64658">MQTIDVPQSASLYRYIEKKDFDTAYRVACLGVTEADWRLLALDALQSLRFDIARKAFIRIRDVRYIDLLNRITQQYGQKSSLTHDEEMLVTAQVLAFQGKYGEAAQYYGRARAYHAAVEMFTELRKWEEAKHWALQGEKAGPPKPPPVHVEDAPPGPVHEEKGISMDGPVPPPMPPPPPQEESLAQGLILKQAESSEEDGELRAAGEMYLTAGKHRKAVEIFVKIAALDNLIEVVRMLPNTETQLLQMAAKDGPPGGDLTKSPLPSLRSGRLTARQRLSRDLEDLRPKLESAKARAQELSKVAAAKRAELADLALRRTEAAEQLGSLSRRQLSEIRQLCRSPPDNVKRTLAAVWLFLNASRFQGKSPTSFFDDRKDWVRCQKMLADDSFIGRILNYDTAVLTSVPHVMSHVAGTYLGISEDRRPSGSDDSSSTRPENPPPESAVGGRMASRATLRRTLTKELQLRELLASKGAPLPPLDLPTVARASEPCGRLLLWMTRVLEEVGRGGLSVAAWQSSVAEAFPSLRVQGMTSGSGYPSTFREPIGRGCPEGAGAALAEEATEGGGPAARFEGQLASADTSVMLYLKFVV</sequence>